<gene>
    <name evidence="11" type="ORF">BV898_04651</name>
</gene>
<evidence type="ECO:0000256" key="8">
    <source>
        <dbReference type="RuleBase" id="RU361199"/>
    </source>
</evidence>
<dbReference type="EC" id="3.2.1.-" evidence="8"/>
<dbReference type="PANTHER" id="PTHR11607:SF70">
    <property type="entry name" value="ALPHA-MANNOSIDASE"/>
    <property type="match status" value="1"/>
</dbReference>
<dbReference type="InterPro" id="IPR013780">
    <property type="entry name" value="Glyco_hydro_b"/>
</dbReference>
<dbReference type="InterPro" id="IPR037094">
    <property type="entry name" value="Glyco_hydro_38_cen_sf"/>
</dbReference>
<dbReference type="InterPro" id="IPR000602">
    <property type="entry name" value="Glyco_hydro_38_N"/>
</dbReference>
<dbReference type="GO" id="GO:0030246">
    <property type="term" value="F:carbohydrate binding"/>
    <property type="evidence" value="ECO:0007669"/>
    <property type="project" value="InterPro"/>
</dbReference>
<dbReference type="InterPro" id="IPR027291">
    <property type="entry name" value="Glyco_hydro_38_N_sf"/>
</dbReference>
<dbReference type="InterPro" id="IPR015341">
    <property type="entry name" value="Glyco_hydro_38_cen"/>
</dbReference>
<keyword evidence="5 8" id="KW-0326">Glycosidase</keyword>
<protein>
    <recommendedName>
        <fullName evidence="8">Alpha-mannosidase</fullName>
        <ecNumber evidence="8">3.2.1.-</ecNumber>
    </recommendedName>
</protein>
<comment type="similarity">
    <text evidence="1 8">Belongs to the glycosyl hydrolase 38 family.</text>
</comment>
<keyword evidence="3 8" id="KW-0378">Hydrolase</keyword>
<dbReference type="SUPFAM" id="SSF74650">
    <property type="entry name" value="Galactose mutarotase-like"/>
    <property type="match status" value="1"/>
</dbReference>
<dbReference type="FunFam" id="1.20.1270.50:FF:000001">
    <property type="entry name" value="Alpha-mannosidase"/>
    <property type="match status" value="1"/>
</dbReference>
<keyword evidence="9" id="KW-0812">Transmembrane</keyword>
<dbReference type="Gene3D" id="2.60.40.1180">
    <property type="entry name" value="Golgi alpha-mannosidase II"/>
    <property type="match status" value="1"/>
</dbReference>
<dbReference type="AlphaFoldDB" id="A0A1W0X1Z2"/>
<proteinExistence type="inferred from homology"/>
<name>A0A1W0X1Z2_HYPEX</name>
<dbReference type="Pfam" id="PF07748">
    <property type="entry name" value="Glyco_hydro_38C"/>
    <property type="match status" value="1"/>
</dbReference>
<feature type="transmembrane region" description="Helical" evidence="9">
    <location>
        <begin position="21"/>
        <end position="39"/>
    </location>
</feature>
<dbReference type="GO" id="GO:0000139">
    <property type="term" value="C:Golgi membrane"/>
    <property type="evidence" value="ECO:0007669"/>
    <property type="project" value="TreeGrafter"/>
</dbReference>
<dbReference type="OrthoDB" id="10261055at2759"/>
<dbReference type="InterPro" id="IPR050843">
    <property type="entry name" value="Glycosyl_Hydrlase_38"/>
</dbReference>
<evidence type="ECO:0000256" key="9">
    <source>
        <dbReference type="SAM" id="Phobius"/>
    </source>
</evidence>
<dbReference type="GO" id="GO:0004572">
    <property type="term" value="F:mannosyl-oligosaccharide 1,3-1,6-alpha-mannosidase activity"/>
    <property type="evidence" value="ECO:0007669"/>
    <property type="project" value="UniProtKB-EC"/>
</dbReference>
<dbReference type="InterPro" id="IPR028995">
    <property type="entry name" value="Glyco_hydro_57/38_cen_sf"/>
</dbReference>
<comment type="cofactor">
    <cofactor evidence="8">
        <name>Zn(2+)</name>
        <dbReference type="ChEBI" id="CHEBI:29105"/>
    </cofactor>
    <text evidence="8">Binds 1 zinc ion per subunit.</text>
</comment>
<dbReference type="SMART" id="SM00872">
    <property type="entry name" value="Alpha-mann_mid"/>
    <property type="match status" value="1"/>
</dbReference>
<accession>A0A1W0X1Z2</accession>
<dbReference type="InterPro" id="IPR011682">
    <property type="entry name" value="Glyco_hydro_38_C"/>
</dbReference>
<sequence>MRRYGRFFSLKQMLRKVPVPVLIIGIIVVILCPIALLHFSSNNQGGNTLLNDIPVLRKNEKERKNYHENKSWLRNPFLQQPAGGGFRSPELLDGVPVEWSQQELSRPVVCPSVARLASKPSFDLANLTFTLTDLSSDGDLGIWDEEMDAAYHKTPKIKSTSDTGKKPLLVYVVPFSHADPGWLSTVEEYFSTSTKLALDNMLKRLLEWPDMTFIWAETSYFKMWWETLDAGKRKAVLDLTKSGRLEIVNGGYVMPDEASCSAYAILHQYIYGHQWLLDNLGVTPEHGFSIDPFGHSSSMPYFLRNLDFKTIFIQRIHYNIRRHLGKHKATEFLWEQRWDSTASTSIFTHLAPHHLYTIKNICGLTKNNCYFYDFKDIMFEIEKSQMETQAQILLEEMRKTVSLYPHNVLLYILGDDFRWAEDTEWTNQYKNYKLLMKLINSNPANDVIMQFGTLKNYYDAVFERSGTPDAPTPSLPSVQGDFFPYADKYEDYWTGYFTSRPFYKQMSRELERDLRTAEILLVLAKLESFGNDGADFQEDLIGLERAAESLGLFQHHDAITGTSKQMVALDYGDKLQNGLLMAHAVILKNVQRQADAERVDIILESYRPTPGSLPAKSPLFFKPGNMERIVFLFNPLARSRTTVIHLLSETQNLRITDADGREIAYQVSPALNDVDTQGSYLDVLRITFFLQLDPLALKAISIKSLGERTKKIKIKTRSTTTIRSTDRAGDKVKIQGFSVKELDPAELVTLTNAYMAATFRPEDGMLQALRTRKGKRKVAMELKRYESMNSGAYLFRPTGLGDLKPYPYTVRVLQGPLFSEIQTHTGGVVLIVRIYNSATDLDKSLEVELITQMEKLGENNELVLRLTTDIRNNLTFHTDSNGFQIIQRRVSHVLPMAANYYPATSMGFMEDDRSRLTLHLTQAHGVGSQRNGEIEVMIDRFLMQDDGRGVGEALRDPRVVKTHLQLQLETEGFCLDCPLKNPTDTAHRVNLAANNPPHITFEQEMSNLTTFNYEPVQSNLPCDVHLLMMKPVTYNPGDKRVGFLFHRPGLDCSTPRTSDLDVCLPGTEDILLGGLLKKAHTFKSYNETTFNFVNSRKRFGIKTPIRLLPMHIGAYTVNLP</sequence>
<dbReference type="InterPro" id="IPR011013">
    <property type="entry name" value="Gal_mutarotase_sf_dom"/>
</dbReference>
<dbReference type="EMBL" id="MTYJ01000023">
    <property type="protein sequence ID" value="OQV21444.1"/>
    <property type="molecule type" value="Genomic_DNA"/>
</dbReference>
<dbReference type="Pfam" id="PF01074">
    <property type="entry name" value="Glyco_hydro_38N"/>
    <property type="match status" value="1"/>
</dbReference>
<feature type="domain" description="Glycoside hydrolase family 38 central" evidence="10">
    <location>
        <begin position="491"/>
        <end position="575"/>
    </location>
</feature>
<dbReference type="Gene3D" id="3.20.110.10">
    <property type="entry name" value="Glycoside hydrolase 38, N terminal domain"/>
    <property type="match status" value="1"/>
</dbReference>
<dbReference type="Proteomes" id="UP000192578">
    <property type="component" value="Unassembled WGS sequence"/>
</dbReference>
<keyword evidence="9" id="KW-0472">Membrane</keyword>
<dbReference type="PANTHER" id="PTHR11607">
    <property type="entry name" value="ALPHA-MANNOSIDASE"/>
    <property type="match status" value="1"/>
</dbReference>
<dbReference type="Gene3D" id="2.70.98.30">
    <property type="entry name" value="Golgi alpha-mannosidase II, domain 4"/>
    <property type="match status" value="1"/>
</dbReference>
<dbReference type="GO" id="GO:0006491">
    <property type="term" value="P:N-glycan processing"/>
    <property type="evidence" value="ECO:0007669"/>
    <property type="project" value="TreeGrafter"/>
</dbReference>
<dbReference type="GO" id="GO:0046872">
    <property type="term" value="F:metal ion binding"/>
    <property type="evidence" value="ECO:0007669"/>
    <property type="project" value="UniProtKB-KW"/>
</dbReference>
<keyword evidence="9" id="KW-1133">Transmembrane helix</keyword>
<evidence type="ECO:0000256" key="5">
    <source>
        <dbReference type="ARBA" id="ARBA00023295"/>
    </source>
</evidence>
<comment type="caution">
    <text evidence="11">The sequence shown here is derived from an EMBL/GenBank/DDBJ whole genome shotgun (WGS) entry which is preliminary data.</text>
</comment>
<evidence type="ECO:0000313" key="12">
    <source>
        <dbReference type="Proteomes" id="UP000192578"/>
    </source>
</evidence>
<dbReference type="Gene3D" id="1.20.1270.50">
    <property type="entry name" value="Glycoside hydrolase family 38, central domain"/>
    <property type="match status" value="1"/>
</dbReference>
<organism evidence="11 12">
    <name type="scientific">Hypsibius exemplaris</name>
    <name type="common">Freshwater tardigrade</name>
    <dbReference type="NCBI Taxonomy" id="2072580"/>
    <lineage>
        <taxon>Eukaryota</taxon>
        <taxon>Metazoa</taxon>
        <taxon>Ecdysozoa</taxon>
        <taxon>Tardigrada</taxon>
        <taxon>Eutardigrada</taxon>
        <taxon>Parachela</taxon>
        <taxon>Hypsibioidea</taxon>
        <taxon>Hypsibiidae</taxon>
        <taxon>Hypsibius</taxon>
    </lineage>
</organism>
<keyword evidence="12" id="KW-1185">Reference proteome</keyword>
<evidence type="ECO:0000256" key="4">
    <source>
        <dbReference type="ARBA" id="ARBA00022833"/>
    </source>
</evidence>
<keyword evidence="4 8" id="KW-0862">Zinc</keyword>
<evidence type="ECO:0000313" key="11">
    <source>
        <dbReference type="EMBL" id="OQV21444.1"/>
    </source>
</evidence>
<evidence type="ECO:0000256" key="2">
    <source>
        <dbReference type="ARBA" id="ARBA00022723"/>
    </source>
</evidence>
<dbReference type="Pfam" id="PF09261">
    <property type="entry name" value="Alpha-mann_mid"/>
    <property type="match status" value="1"/>
</dbReference>
<dbReference type="SUPFAM" id="SSF88713">
    <property type="entry name" value="Glycoside hydrolase/deacetylase"/>
    <property type="match status" value="1"/>
</dbReference>
<dbReference type="GO" id="GO:0006013">
    <property type="term" value="P:mannose metabolic process"/>
    <property type="evidence" value="ECO:0007669"/>
    <property type="project" value="InterPro"/>
</dbReference>
<evidence type="ECO:0000256" key="1">
    <source>
        <dbReference type="ARBA" id="ARBA00009792"/>
    </source>
</evidence>
<evidence type="ECO:0000256" key="7">
    <source>
        <dbReference type="ARBA" id="ARBA00093232"/>
    </source>
</evidence>
<dbReference type="SUPFAM" id="SSF88688">
    <property type="entry name" value="Families 57/38 glycoside transferase middle domain"/>
    <property type="match status" value="1"/>
</dbReference>
<dbReference type="InterPro" id="IPR011330">
    <property type="entry name" value="Glyco_hydro/deAcase_b/a-brl"/>
</dbReference>
<evidence type="ECO:0000256" key="3">
    <source>
        <dbReference type="ARBA" id="ARBA00022801"/>
    </source>
</evidence>
<comment type="function">
    <text evidence="6">Catalyzes the first committed step in the biosynthesis of complex N-glycans. It controls conversion of high mannose to complex N-glycans; the final hydrolytic step in the N-glycan maturation pathway.</text>
</comment>
<keyword evidence="2 8" id="KW-0479">Metal-binding</keyword>
<comment type="catalytic activity">
    <reaction evidence="7">
        <text>N(4)-{beta-D-GlcNAc-(1-&gt;2)-alpha-D-Man-(1-&gt;3)-[alpha-D-Man-(1-&gt;3)-[alpha-D-Man-(1-&gt;6)]-alpha-D-Man-(1-&gt;6)]-beta-D-Man-(1-&gt;4)-beta-D-GlcNAc-(1-&gt;4)-beta-D-GlcNAc}-L-asparaginyl-[protein] + 2 H2O = 2 alpha-D-mannopyranose + an N(4)-{beta-D-GlcNAc-(1-&gt;2)-alpha-D-Man-(1-&gt;3)-[alpha-D-Man-(1-&gt;6)]-beta-D-Man-(1-&gt;4)-beta-D-GlcNAc-(1-&gt;4)-beta-D-GlcNAc}-L-asparaginyl-[protein]</text>
        <dbReference type="Rhea" id="RHEA:56052"/>
        <dbReference type="Rhea" id="RHEA-COMP:14368"/>
        <dbReference type="Rhea" id="RHEA-COMP:14369"/>
        <dbReference type="ChEBI" id="CHEBI:15377"/>
        <dbReference type="ChEBI" id="CHEBI:28729"/>
        <dbReference type="ChEBI" id="CHEBI:60615"/>
        <dbReference type="ChEBI" id="CHEBI:60625"/>
        <dbReference type="EC" id="3.2.1.114"/>
    </reaction>
</comment>
<reference evidence="12" key="1">
    <citation type="submission" date="2017-01" db="EMBL/GenBank/DDBJ databases">
        <title>Comparative genomics of anhydrobiosis in the tardigrade Hypsibius dujardini.</title>
        <authorList>
            <person name="Yoshida Y."/>
            <person name="Koutsovoulos G."/>
            <person name="Laetsch D."/>
            <person name="Stevens L."/>
            <person name="Kumar S."/>
            <person name="Horikawa D."/>
            <person name="Ishino K."/>
            <person name="Komine S."/>
            <person name="Tomita M."/>
            <person name="Blaxter M."/>
            <person name="Arakawa K."/>
        </authorList>
    </citation>
    <scope>NUCLEOTIDE SEQUENCE [LARGE SCALE GENOMIC DNA]</scope>
    <source>
        <strain evidence="12">Z151</strain>
    </source>
</reference>
<evidence type="ECO:0000259" key="10">
    <source>
        <dbReference type="SMART" id="SM00872"/>
    </source>
</evidence>
<evidence type="ECO:0000256" key="6">
    <source>
        <dbReference type="ARBA" id="ARBA00059516"/>
    </source>
</evidence>